<protein>
    <submittedName>
        <fullName evidence="2">Uncharacterized protein</fullName>
    </submittedName>
</protein>
<proteinExistence type="predicted"/>
<feature type="non-terminal residue" evidence="2">
    <location>
        <position position="38"/>
    </location>
</feature>
<keyword evidence="3" id="KW-1185">Reference proteome</keyword>
<dbReference type="EMBL" id="LXQA010390555">
    <property type="protein sequence ID" value="MCI48715.1"/>
    <property type="molecule type" value="Genomic_DNA"/>
</dbReference>
<evidence type="ECO:0000256" key="1">
    <source>
        <dbReference type="SAM" id="SignalP"/>
    </source>
</evidence>
<name>A0A392SL71_9FABA</name>
<dbReference type="Proteomes" id="UP000265520">
    <property type="component" value="Unassembled WGS sequence"/>
</dbReference>
<dbReference type="AlphaFoldDB" id="A0A392SL71"/>
<evidence type="ECO:0000313" key="3">
    <source>
        <dbReference type="Proteomes" id="UP000265520"/>
    </source>
</evidence>
<reference evidence="2 3" key="1">
    <citation type="journal article" date="2018" name="Front. Plant Sci.">
        <title>Red Clover (Trifolium pratense) and Zigzag Clover (T. medium) - A Picture of Genomic Similarities and Differences.</title>
        <authorList>
            <person name="Dluhosova J."/>
            <person name="Istvanek J."/>
            <person name="Nedelnik J."/>
            <person name="Repkova J."/>
        </authorList>
    </citation>
    <scope>NUCLEOTIDE SEQUENCE [LARGE SCALE GENOMIC DNA]</scope>
    <source>
        <strain evidence="3">cv. 10/8</strain>
        <tissue evidence="2">Leaf</tissue>
    </source>
</reference>
<keyword evidence="1" id="KW-0732">Signal</keyword>
<organism evidence="2 3">
    <name type="scientific">Trifolium medium</name>
    <dbReference type="NCBI Taxonomy" id="97028"/>
    <lineage>
        <taxon>Eukaryota</taxon>
        <taxon>Viridiplantae</taxon>
        <taxon>Streptophyta</taxon>
        <taxon>Embryophyta</taxon>
        <taxon>Tracheophyta</taxon>
        <taxon>Spermatophyta</taxon>
        <taxon>Magnoliopsida</taxon>
        <taxon>eudicotyledons</taxon>
        <taxon>Gunneridae</taxon>
        <taxon>Pentapetalae</taxon>
        <taxon>rosids</taxon>
        <taxon>fabids</taxon>
        <taxon>Fabales</taxon>
        <taxon>Fabaceae</taxon>
        <taxon>Papilionoideae</taxon>
        <taxon>50 kb inversion clade</taxon>
        <taxon>NPAAA clade</taxon>
        <taxon>Hologalegina</taxon>
        <taxon>IRL clade</taxon>
        <taxon>Trifolieae</taxon>
        <taxon>Trifolium</taxon>
    </lineage>
</organism>
<sequence length="38" mass="4167">MLCGIGLLRYLVPLYLVDPYCTGVVCFGDGLQAETYLP</sequence>
<evidence type="ECO:0000313" key="2">
    <source>
        <dbReference type="EMBL" id="MCI48715.1"/>
    </source>
</evidence>
<feature type="chain" id="PRO_5017386820" evidence="1">
    <location>
        <begin position="20"/>
        <end position="38"/>
    </location>
</feature>
<accession>A0A392SL71</accession>
<comment type="caution">
    <text evidence="2">The sequence shown here is derived from an EMBL/GenBank/DDBJ whole genome shotgun (WGS) entry which is preliminary data.</text>
</comment>
<feature type="signal peptide" evidence="1">
    <location>
        <begin position="1"/>
        <end position="19"/>
    </location>
</feature>